<dbReference type="EC" id="2.7.7.6" evidence="12"/>
<dbReference type="Proteomes" id="UP000694867">
    <property type="component" value="Unplaced"/>
</dbReference>
<dbReference type="InterPro" id="IPR007120">
    <property type="entry name" value="DNA-dir_RNAP_su2_dom"/>
</dbReference>
<gene>
    <name evidence="21" type="primary">LOC100904298</name>
</gene>
<comment type="function">
    <text evidence="12">DNA-dependent RNA polymerase catalyzes the transcription of DNA into RNA using the four ribonucleoside triphosphates as substrates.</text>
</comment>
<evidence type="ECO:0000256" key="1">
    <source>
        <dbReference type="ARBA" id="ARBA00004123"/>
    </source>
</evidence>
<dbReference type="CDD" id="cd00653">
    <property type="entry name" value="RNA_pol_B_RPB2"/>
    <property type="match status" value="1"/>
</dbReference>
<evidence type="ECO:0000256" key="9">
    <source>
        <dbReference type="ARBA" id="ARBA00023242"/>
    </source>
</evidence>
<dbReference type="KEGG" id="goe:100904298"/>
<evidence type="ECO:0000256" key="3">
    <source>
        <dbReference type="ARBA" id="ARBA00022478"/>
    </source>
</evidence>
<dbReference type="Pfam" id="PF04567">
    <property type="entry name" value="RNA_pol_Rpb2_5"/>
    <property type="match status" value="1"/>
</dbReference>
<evidence type="ECO:0000256" key="4">
    <source>
        <dbReference type="ARBA" id="ARBA00022679"/>
    </source>
</evidence>
<evidence type="ECO:0000256" key="6">
    <source>
        <dbReference type="ARBA" id="ARBA00022723"/>
    </source>
</evidence>
<dbReference type="GO" id="GO:0003677">
    <property type="term" value="F:DNA binding"/>
    <property type="evidence" value="ECO:0007669"/>
    <property type="project" value="InterPro"/>
</dbReference>
<dbReference type="GO" id="GO:0006351">
    <property type="term" value="P:DNA-templated transcription"/>
    <property type="evidence" value="ECO:0007669"/>
    <property type="project" value="InterPro"/>
</dbReference>
<evidence type="ECO:0000256" key="7">
    <source>
        <dbReference type="ARBA" id="ARBA00022833"/>
    </source>
</evidence>
<dbReference type="GO" id="GO:0046872">
    <property type="term" value="F:metal ion binding"/>
    <property type="evidence" value="ECO:0007669"/>
    <property type="project" value="UniProtKB-KW"/>
</dbReference>
<dbReference type="GO" id="GO:0000428">
    <property type="term" value="C:DNA-directed RNA polymerase complex"/>
    <property type="evidence" value="ECO:0007669"/>
    <property type="project" value="UniProtKB-KW"/>
</dbReference>
<accession>A0AAJ7WK54</accession>
<dbReference type="Pfam" id="PF04563">
    <property type="entry name" value="RNA_pol_Rpb2_1"/>
    <property type="match status" value="1"/>
</dbReference>
<evidence type="ECO:0000313" key="20">
    <source>
        <dbReference type="Proteomes" id="UP000694867"/>
    </source>
</evidence>
<evidence type="ECO:0000259" key="16">
    <source>
        <dbReference type="Pfam" id="PF04563"/>
    </source>
</evidence>
<keyword evidence="4 12" id="KW-0808">Transferase</keyword>
<feature type="domain" description="RNA polymerase Rpb2" evidence="17">
    <location>
        <begin position="386"/>
        <end position="450"/>
    </location>
</feature>
<evidence type="ECO:0000259" key="17">
    <source>
        <dbReference type="Pfam" id="PF04565"/>
    </source>
</evidence>
<dbReference type="RefSeq" id="XP_028968902.1">
    <property type="nucleotide sequence ID" value="XM_029113069.1"/>
</dbReference>
<protein>
    <recommendedName>
        <fullName evidence="12">DNA-directed RNA polymerase subunit beta</fullName>
        <ecNumber evidence="12">2.7.7.6</ecNumber>
    </recommendedName>
</protein>
<dbReference type="Gene3D" id="2.40.270.10">
    <property type="entry name" value="DNA-directed RNA polymerase, subunit 2, domain 6"/>
    <property type="match status" value="1"/>
</dbReference>
<dbReference type="Pfam" id="PF00562">
    <property type="entry name" value="RNA_pol_Rpb2_6"/>
    <property type="match status" value="1"/>
</dbReference>
<dbReference type="InterPro" id="IPR007642">
    <property type="entry name" value="RNA_pol_Rpb2_2"/>
</dbReference>
<dbReference type="PROSITE" id="PS01166">
    <property type="entry name" value="RNA_POL_BETA"/>
    <property type="match status" value="1"/>
</dbReference>
<dbReference type="InterPro" id="IPR007646">
    <property type="entry name" value="RNA_pol_Rpb2_4"/>
</dbReference>
<keyword evidence="7" id="KW-0862">Zinc</keyword>
<dbReference type="GO" id="GO:0003899">
    <property type="term" value="F:DNA-directed RNA polymerase activity"/>
    <property type="evidence" value="ECO:0007669"/>
    <property type="project" value="UniProtKB-EC"/>
</dbReference>
<dbReference type="InterPro" id="IPR007647">
    <property type="entry name" value="RNA_pol_Rpb2_5"/>
</dbReference>
<dbReference type="Gene3D" id="3.90.1800.10">
    <property type="entry name" value="RNA polymerase alpha subunit dimerisation domain"/>
    <property type="match status" value="1"/>
</dbReference>
<keyword evidence="8 12" id="KW-0804">Transcription</keyword>
<evidence type="ECO:0000259" key="18">
    <source>
        <dbReference type="Pfam" id="PF04566"/>
    </source>
</evidence>
<dbReference type="InterPro" id="IPR037034">
    <property type="entry name" value="RNA_pol_Rpb2_2_sf"/>
</dbReference>
<keyword evidence="5 12" id="KW-0548">Nucleotidyltransferase</keyword>
<dbReference type="InterPro" id="IPR007641">
    <property type="entry name" value="RNA_pol_Rpb2_7"/>
</dbReference>
<dbReference type="SUPFAM" id="SSF64484">
    <property type="entry name" value="beta and beta-prime subunits of DNA dependent RNA-polymerase"/>
    <property type="match status" value="1"/>
</dbReference>
<evidence type="ECO:0000256" key="2">
    <source>
        <dbReference type="ARBA" id="ARBA00006835"/>
    </source>
</evidence>
<comment type="subcellular location">
    <subcellularLocation>
        <location evidence="1">Nucleus</location>
    </subcellularLocation>
</comment>
<comment type="catalytic activity">
    <reaction evidence="10 12">
        <text>RNA(n) + a ribonucleoside 5'-triphosphate = RNA(n+1) + diphosphate</text>
        <dbReference type="Rhea" id="RHEA:21248"/>
        <dbReference type="Rhea" id="RHEA-COMP:14527"/>
        <dbReference type="Rhea" id="RHEA-COMP:17342"/>
        <dbReference type="ChEBI" id="CHEBI:33019"/>
        <dbReference type="ChEBI" id="CHEBI:61557"/>
        <dbReference type="ChEBI" id="CHEBI:140395"/>
        <dbReference type="EC" id="2.7.7.6"/>
    </reaction>
</comment>
<evidence type="ECO:0000256" key="10">
    <source>
        <dbReference type="ARBA" id="ARBA00048552"/>
    </source>
</evidence>
<dbReference type="InterPro" id="IPR007121">
    <property type="entry name" value="RNA_pol_bsu_CS"/>
</dbReference>
<dbReference type="Gene3D" id="3.90.1070.20">
    <property type="match status" value="1"/>
</dbReference>
<name>A0AAJ7WK54_9ACAR</name>
<feature type="domain" description="RNA polymerase Rpb2" evidence="14">
    <location>
        <begin position="992"/>
        <end position="1077"/>
    </location>
</feature>
<dbReference type="AlphaFoldDB" id="A0AAJ7WK54"/>
<dbReference type="Gene3D" id="3.90.1100.10">
    <property type="match status" value="1"/>
</dbReference>
<dbReference type="GeneID" id="100904298"/>
<feature type="domain" description="RNA polymerase Rpb2" evidence="19">
    <location>
        <begin position="568"/>
        <end position="600"/>
    </location>
</feature>
<dbReference type="InterPro" id="IPR015712">
    <property type="entry name" value="DNA-dir_RNA_pol_su2"/>
</dbReference>
<keyword evidence="20" id="KW-1185">Reference proteome</keyword>
<dbReference type="Pfam" id="PF04566">
    <property type="entry name" value="RNA_pol_Rpb2_4"/>
    <property type="match status" value="1"/>
</dbReference>
<dbReference type="GO" id="GO:0032549">
    <property type="term" value="F:ribonucleoside binding"/>
    <property type="evidence" value="ECO:0007669"/>
    <property type="project" value="InterPro"/>
</dbReference>
<dbReference type="Pfam" id="PF04565">
    <property type="entry name" value="RNA_pol_Rpb2_3"/>
    <property type="match status" value="1"/>
</dbReference>
<evidence type="ECO:0000313" key="21">
    <source>
        <dbReference type="RefSeq" id="XP_028968902.1"/>
    </source>
</evidence>
<dbReference type="InterPro" id="IPR037033">
    <property type="entry name" value="DNA-dir_RNAP_su2_hyb_sf"/>
</dbReference>
<dbReference type="GO" id="GO:0005634">
    <property type="term" value="C:nucleus"/>
    <property type="evidence" value="ECO:0007669"/>
    <property type="project" value="UniProtKB-SubCell"/>
</dbReference>
<dbReference type="PANTHER" id="PTHR20856">
    <property type="entry name" value="DNA-DIRECTED RNA POLYMERASE I SUBUNIT 2"/>
    <property type="match status" value="1"/>
</dbReference>
<keyword evidence="6" id="KW-0479">Metal-binding</keyword>
<feature type="domain" description="RNA polymerase Rpb2" evidence="15">
    <location>
        <begin position="132"/>
        <end position="311"/>
    </location>
</feature>
<evidence type="ECO:0000259" key="19">
    <source>
        <dbReference type="Pfam" id="PF04567"/>
    </source>
</evidence>
<dbReference type="InterPro" id="IPR007645">
    <property type="entry name" value="RNA_pol_Rpb2_3"/>
</dbReference>
<evidence type="ECO:0000259" key="14">
    <source>
        <dbReference type="Pfam" id="PF04560"/>
    </source>
</evidence>
<keyword evidence="9" id="KW-0539">Nucleus</keyword>
<dbReference type="FunFam" id="3.90.1110.10:FF:000006">
    <property type="entry name" value="DNA-directed RNA polymerase subunit beta"/>
    <property type="match status" value="1"/>
</dbReference>
<evidence type="ECO:0000256" key="8">
    <source>
        <dbReference type="ARBA" id="ARBA00023163"/>
    </source>
</evidence>
<proteinExistence type="inferred from homology"/>
<dbReference type="Gene3D" id="3.90.1110.10">
    <property type="entry name" value="RNA polymerase Rpb2, domain 2"/>
    <property type="match status" value="1"/>
</dbReference>
<reference evidence="21" key="1">
    <citation type="submission" date="2025-08" db="UniProtKB">
        <authorList>
            <consortium name="RefSeq"/>
        </authorList>
    </citation>
    <scope>IDENTIFICATION</scope>
</reference>
<dbReference type="InterPro" id="IPR014724">
    <property type="entry name" value="RNA_pol_RPB2_OB-fold"/>
</dbReference>
<evidence type="ECO:0000256" key="5">
    <source>
        <dbReference type="ARBA" id="ARBA00022695"/>
    </source>
</evidence>
<comment type="similarity">
    <text evidence="2 11">Belongs to the RNA polymerase beta chain family.</text>
</comment>
<organism evidence="20 21">
    <name type="scientific">Galendromus occidentalis</name>
    <name type="common">western predatory mite</name>
    <dbReference type="NCBI Taxonomy" id="34638"/>
    <lineage>
        <taxon>Eukaryota</taxon>
        <taxon>Metazoa</taxon>
        <taxon>Ecdysozoa</taxon>
        <taxon>Arthropoda</taxon>
        <taxon>Chelicerata</taxon>
        <taxon>Arachnida</taxon>
        <taxon>Acari</taxon>
        <taxon>Parasitiformes</taxon>
        <taxon>Mesostigmata</taxon>
        <taxon>Gamasina</taxon>
        <taxon>Phytoseioidea</taxon>
        <taxon>Phytoseiidae</taxon>
        <taxon>Typhlodrominae</taxon>
        <taxon>Galendromus</taxon>
    </lineage>
</organism>
<feature type="domain" description="RNA polymerase beta subunit protrusion" evidence="16">
    <location>
        <begin position="11"/>
        <end position="360"/>
    </location>
</feature>
<dbReference type="Pfam" id="PF04560">
    <property type="entry name" value="RNA_pol_Rpb2_7"/>
    <property type="match status" value="1"/>
</dbReference>
<feature type="domain" description="DNA-directed RNA polymerase subunit 2 hybrid-binding" evidence="13">
    <location>
        <begin position="615"/>
        <end position="990"/>
    </location>
</feature>
<dbReference type="Gene3D" id="2.40.50.150">
    <property type="match status" value="1"/>
</dbReference>
<sequence length="1098" mass="124065">MREILEANAIVYSEADPNWYMEYTDIRIGTPSIVEGPGMIAATTPYQCRLRDMTYFAPIYVDIAYKRGNELVIRNELEIGRMPIMLKSKGCVLHSKTPWELTKLRECPNDHGGYFIVKGVERVVLMAEQLANNRILIDEDSKGVISCQVTSSTHERKSRTNVIEKNGKFYVKHNSFVDDIPVVVMFRAMGVQNDLRIHQMIGTEENIQVAFVGSMVECHKLHVFTQEQALRFLAAKMKSRVFGPQKVEDPLDKAWEAVLSSVINHIPAQPPEYNMRLRAHYLGLMVRRIIQAKYDRGFIDDRDYYGNKRVELPGSMISLLFEDLLKRVNSELKTIADKQIPMMRVTQFDIVKFMKPSTITTGLINAISTGNWIIRRFNMHTIGVTQVLSRLNYISCLGMMTRVNSHFEKSRKVSGPRSLQPSQFGMLCPSDTPEGEACGLVKNMALLAHITINSSADLTDFFISLGVQDVRLLCGAEFSHSHIYHVFHNGVIKGVIEDHRRFIEEVRQFRRKGFLSPYLSVYPNHIHRCVYIVTDGGRFCRPFIIVENERPRVTSEHLEDLNSHILNFQDFLDIGLVEFLDVNEENDALIAVYEKDITDKTTHLEIAPFTILSACAGIIPFPHHNQSPRNTYQCAMGKQAMGVIGYNQHMRIDTLQYNMVFPQRPLVSTKAIKLINFDRMPAGQNVCLAVMSYSGYDIEDAIVLNKNSMERGFGECRVVTSQKCQLRRYPNMACDRILGPLVDASTRKPIFDHQCLDYDGIVMPGETVVKGQVLINRHIPAGTASLDPGQPIEYKEMPLRYQGTVPAQIDRVMVSVNADGETLFKVVMSQTRKPEIGDKFSSRHGQKGVVGLIVGQEDMPFDDQGVVPDIIMNPHGFPSRMTVGKMIEILAGKAAALSGEVQDATAFENKSEGEPVTCSEMGELLQRNGFHFQGKDILTCGVNGQPMQAYIYRGTCYYQRLKHMVQDKMHARARGPRAVLTRQPTEGRSRDGGLRLGEMERDCLIGHGAAMLLRERLMFSSDATEVDICNVCGLIGFLKWCQRCKSSQAMCTVKMPYAFKLLCQELCAMNIAPRLKLESVLSDDNEGIRSTDLPWKMS</sequence>
<dbReference type="CTD" id="136042476"/>
<evidence type="ECO:0000259" key="15">
    <source>
        <dbReference type="Pfam" id="PF04561"/>
    </source>
</evidence>
<dbReference type="FunFam" id="2.40.270.10:FF:000006">
    <property type="entry name" value="DNA-directed RNA polymerase subunit beta"/>
    <property type="match status" value="1"/>
</dbReference>
<feature type="domain" description="RNA polymerase Rpb2" evidence="18">
    <location>
        <begin position="486"/>
        <end position="547"/>
    </location>
</feature>
<evidence type="ECO:0000259" key="13">
    <source>
        <dbReference type="Pfam" id="PF00562"/>
    </source>
</evidence>
<evidence type="ECO:0000256" key="11">
    <source>
        <dbReference type="RuleBase" id="RU000434"/>
    </source>
</evidence>
<keyword evidence="3 12" id="KW-0240">DNA-directed RNA polymerase</keyword>
<evidence type="ECO:0000256" key="12">
    <source>
        <dbReference type="RuleBase" id="RU363031"/>
    </source>
</evidence>
<dbReference type="FunFam" id="3.90.1100.10:FF:000021">
    <property type="entry name" value="DNA-directed RNA polymerase subunit beta"/>
    <property type="match status" value="1"/>
</dbReference>
<dbReference type="FunFam" id="3.90.1800.10:FF:000002">
    <property type="entry name" value="DNA-directed RNA polymerase subunit beta"/>
    <property type="match status" value="1"/>
</dbReference>
<dbReference type="InterPro" id="IPR007644">
    <property type="entry name" value="RNA_pol_bsu_protrusion"/>
</dbReference>
<dbReference type="Pfam" id="PF04561">
    <property type="entry name" value="RNA_pol_Rpb2_2"/>
    <property type="match status" value="1"/>
</dbReference>
<dbReference type="FunFam" id="2.40.270.10:FF:000011">
    <property type="entry name" value="DNA-directed RNA polymerase subunit beta"/>
    <property type="match status" value="1"/>
</dbReference>